<gene>
    <name evidence="2" type="ORF">BROFUL_02849</name>
</gene>
<evidence type="ECO:0000313" key="2">
    <source>
        <dbReference type="EMBL" id="KKO18466.1"/>
    </source>
</evidence>
<proteinExistence type="predicted"/>
<feature type="transmembrane region" description="Helical" evidence="1">
    <location>
        <begin position="105"/>
        <end position="131"/>
    </location>
</feature>
<feature type="transmembrane region" description="Helical" evidence="1">
    <location>
        <begin position="26"/>
        <end position="59"/>
    </location>
</feature>
<dbReference type="AlphaFoldDB" id="A0A0M2UTZ7"/>
<organism evidence="2 3">
    <name type="scientific">Candidatus Brocadia fulgida</name>
    <dbReference type="NCBI Taxonomy" id="380242"/>
    <lineage>
        <taxon>Bacteria</taxon>
        <taxon>Pseudomonadati</taxon>
        <taxon>Planctomycetota</taxon>
        <taxon>Candidatus Brocadiia</taxon>
        <taxon>Candidatus Brocadiales</taxon>
        <taxon>Candidatus Brocadiaceae</taxon>
        <taxon>Candidatus Brocadia</taxon>
    </lineage>
</organism>
<reference evidence="2 3" key="1">
    <citation type="journal article" date="2013" name="BMC Microbiol.">
        <title>Identification of the type II cytochrome c maturation pathway in anammox bacteria by comparative genomics.</title>
        <authorList>
            <person name="Ferousi C."/>
            <person name="Speth D.R."/>
            <person name="Reimann J."/>
            <person name="Op den Camp H.J."/>
            <person name="Allen J.W."/>
            <person name="Keltjens J.T."/>
            <person name="Jetten M.S."/>
        </authorList>
    </citation>
    <scope>NUCLEOTIDE SEQUENCE [LARGE SCALE GENOMIC DNA]</scope>
    <source>
        <strain evidence="2">RU1</strain>
    </source>
</reference>
<dbReference type="EMBL" id="LAQJ01000268">
    <property type="protein sequence ID" value="KKO18466.1"/>
    <property type="molecule type" value="Genomic_DNA"/>
</dbReference>
<evidence type="ECO:0000313" key="3">
    <source>
        <dbReference type="Proteomes" id="UP000034954"/>
    </source>
</evidence>
<keyword evidence="1" id="KW-0812">Transmembrane</keyword>
<comment type="caution">
    <text evidence="2">The sequence shown here is derived from an EMBL/GenBank/DDBJ whole genome shotgun (WGS) entry which is preliminary data.</text>
</comment>
<keyword evidence="3" id="KW-1185">Reference proteome</keyword>
<evidence type="ECO:0000256" key="1">
    <source>
        <dbReference type="SAM" id="Phobius"/>
    </source>
</evidence>
<name>A0A0M2UTZ7_9BACT</name>
<keyword evidence="1" id="KW-0472">Membrane</keyword>
<sequence>MTDVEEGKDIISLDAGFPDRVLSTSFYLSLITIVGSLSYMSFMGTVSIAVGCGISLLLYKMLWWAVQYAVRHKRSEIKGFFLKVSLVKYGIVGVMLLSVCLFLDVHIVALALGLSMVLIVLVLKIVSRILVNYMNKSIKMSSRNLGNISANVSKKGV</sequence>
<feature type="transmembrane region" description="Helical" evidence="1">
    <location>
        <begin position="80"/>
        <end position="99"/>
    </location>
</feature>
<accession>A0A0M2UTZ7</accession>
<protein>
    <recommendedName>
        <fullName evidence="4">ATP synthase I chain</fullName>
    </recommendedName>
</protein>
<evidence type="ECO:0008006" key="4">
    <source>
        <dbReference type="Google" id="ProtNLM"/>
    </source>
</evidence>
<keyword evidence="1" id="KW-1133">Transmembrane helix</keyword>
<dbReference type="Proteomes" id="UP000034954">
    <property type="component" value="Unassembled WGS sequence"/>
</dbReference>